<protein>
    <submittedName>
        <fullName evidence="2">Uncharacterized protein</fullName>
    </submittedName>
</protein>
<accession>A0A9Q3DDD8</accession>
<dbReference type="Proteomes" id="UP000765509">
    <property type="component" value="Unassembled WGS sequence"/>
</dbReference>
<name>A0A9Q3DDD8_9BASI</name>
<proteinExistence type="predicted"/>
<gene>
    <name evidence="2" type="ORF">O181_037747</name>
</gene>
<feature type="compositionally biased region" description="Polar residues" evidence="1">
    <location>
        <begin position="9"/>
        <end position="19"/>
    </location>
</feature>
<comment type="caution">
    <text evidence="2">The sequence shown here is derived from an EMBL/GenBank/DDBJ whole genome shotgun (WGS) entry which is preliminary data.</text>
</comment>
<reference evidence="2" key="1">
    <citation type="submission" date="2021-03" db="EMBL/GenBank/DDBJ databases">
        <title>Draft genome sequence of rust myrtle Austropuccinia psidii MF-1, a brazilian biotype.</title>
        <authorList>
            <person name="Quecine M.C."/>
            <person name="Pachon D.M.R."/>
            <person name="Bonatelli M.L."/>
            <person name="Correr F.H."/>
            <person name="Franceschini L.M."/>
            <person name="Leite T.F."/>
            <person name="Margarido G.R.A."/>
            <person name="Almeida C.A."/>
            <person name="Ferrarezi J.A."/>
            <person name="Labate C.A."/>
        </authorList>
    </citation>
    <scope>NUCLEOTIDE SEQUENCE</scope>
    <source>
        <strain evidence="2">MF-1</strain>
    </source>
</reference>
<organism evidence="2 3">
    <name type="scientific">Austropuccinia psidii MF-1</name>
    <dbReference type="NCBI Taxonomy" id="1389203"/>
    <lineage>
        <taxon>Eukaryota</taxon>
        <taxon>Fungi</taxon>
        <taxon>Dikarya</taxon>
        <taxon>Basidiomycota</taxon>
        <taxon>Pucciniomycotina</taxon>
        <taxon>Pucciniomycetes</taxon>
        <taxon>Pucciniales</taxon>
        <taxon>Sphaerophragmiaceae</taxon>
        <taxon>Austropuccinia</taxon>
    </lineage>
</organism>
<sequence length="129" mass="14112">MSHRVGHVTSASRQCQSSHASHENVTKRPNPFQYYSQCLGNYTSWCYPAASTPPPLTIFTLLQIPHNSLRFHTPASSSPQLTIVTLLRGPQVMPPTLPSPAAYHPYACGVPSRHASDAAYHPYACIVPS</sequence>
<keyword evidence="3" id="KW-1185">Reference proteome</keyword>
<dbReference type="AlphaFoldDB" id="A0A9Q3DDD8"/>
<evidence type="ECO:0000256" key="1">
    <source>
        <dbReference type="SAM" id="MobiDB-lite"/>
    </source>
</evidence>
<feature type="region of interest" description="Disordered" evidence="1">
    <location>
        <begin position="1"/>
        <end position="26"/>
    </location>
</feature>
<evidence type="ECO:0000313" key="3">
    <source>
        <dbReference type="Proteomes" id="UP000765509"/>
    </source>
</evidence>
<dbReference type="EMBL" id="AVOT02014524">
    <property type="protein sequence ID" value="MBW0498032.1"/>
    <property type="molecule type" value="Genomic_DNA"/>
</dbReference>
<evidence type="ECO:0000313" key="2">
    <source>
        <dbReference type="EMBL" id="MBW0498032.1"/>
    </source>
</evidence>